<dbReference type="EMBL" id="SPRH01000059">
    <property type="protein sequence ID" value="TIB96657.1"/>
    <property type="molecule type" value="Genomic_DNA"/>
</dbReference>
<organism evidence="2 3">
    <name type="scientific">Wallemia mellicola</name>
    <dbReference type="NCBI Taxonomy" id="1708541"/>
    <lineage>
        <taxon>Eukaryota</taxon>
        <taxon>Fungi</taxon>
        <taxon>Dikarya</taxon>
        <taxon>Basidiomycota</taxon>
        <taxon>Wallemiomycotina</taxon>
        <taxon>Wallemiomycetes</taxon>
        <taxon>Wallemiales</taxon>
        <taxon>Wallemiaceae</taxon>
        <taxon>Wallemia</taxon>
    </lineage>
</organism>
<dbReference type="Proteomes" id="UP000307169">
    <property type="component" value="Unassembled WGS sequence"/>
</dbReference>
<evidence type="ECO:0000313" key="2">
    <source>
        <dbReference type="EMBL" id="TIB96657.1"/>
    </source>
</evidence>
<sequence>MSVNQATRLERADKQDDRNNPENDQTPTDNLIRRINIKFCSYCLENHDKSPHTHTDNDCGHLHPELKDKYMNKRHLDKFGRYRPINNLETRPNIKPQLSSTNYGTSMTRRFPSDVALFDQGSDVTYTCRLDLLTNVRRLNTPERFGTINGETKSSLNDTINWIEKEANYSSHYASTILSIKLLEKYKLSIYYKLHIVQHFHNKQ</sequence>
<feature type="compositionally biased region" description="Basic and acidic residues" evidence="1">
    <location>
        <begin position="8"/>
        <end position="21"/>
    </location>
</feature>
<accession>A0A4T0NJD0</accession>
<name>A0A4T0NJD0_9BASI</name>
<reference evidence="2 3" key="1">
    <citation type="submission" date="2019-03" db="EMBL/GenBank/DDBJ databases">
        <title>Sequencing 25 genomes of Wallemia mellicola.</title>
        <authorList>
            <person name="Gostincar C."/>
        </authorList>
    </citation>
    <scope>NUCLEOTIDE SEQUENCE [LARGE SCALE GENOMIC DNA]</scope>
    <source>
        <strain evidence="2 3">EXF-1262</strain>
    </source>
</reference>
<comment type="caution">
    <text evidence="2">The sequence shown here is derived from an EMBL/GenBank/DDBJ whole genome shotgun (WGS) entry which is preliminary data.</text>
</comment>
<protein>
    <submittedName>
        <fullName evidence="2">Uncharacterized protein</fullName>
    </submittedName>
</protein>
<evidence type="ECO:0000256" key="1">
    <source>
        <dbReference type="SAM" id="MobiDB-lite"/>
    </source>
</evidence>
<gene>
    <name evidence="2" type="ORF">E3Q17_03755</name>
</gene>
<evidence type="ECO:0000313" key="3">
    <source>
        <dbReference type="Proteomes" id="UP000307169"/>
    </source>
</evidence>
<feature type="region of interest" description="Disordered" evidence="1">
    <location>
        <begin position="1"/>
        <end position="30"/>
    </location>
</feature>
<proteinExistence type="predicted"/>
<dbReference type="AlphaFoldDB" id="A0A4T0NJD0"/>